<evidence type="ECO:0000256" key="12">
    <source>
        <dbReference type="ARBA" id="ARBA00022707"/>
    </source>
</evidence>
<keyword evidence="15" id="KW-0688">Ribosomal frameshifting</keyword>
<keyword evidence="9 28" id="KW-0945">Host-virus interaction</keyword>
<reference evidence="31" key="2">
    <citation type="journal article" date="2013" name="J. Clin. Invest.">
        <title>Vertical T cell immunodominance and epitope entropy determine HIV-1 escape.</title>
        <authorList>
            <consortium name="CHAVI Core B"/>
            <person name="Liu M.K."/>
            <person name="Hawkins N."/>
            <person name="Ritchie A.J."/>
            <person name="Ganusov V.V."/>
            <person name="Whale V."/>
            <person name="Brackenridge S."/>
            <person name="Li H."/>
            <person name="Pavlicek J.W."/>
            <person name="Cai F."/>
            <person name="Rose-Abrahams M."/>
            <person name="Treurnicht F."/>
            <person name="Hraber P."/>
            <person name="Riou C."/>
            <person name="Gray C."/>
            <person name="Ferrari G."/>
            <person name="Tanner R."/>
            <person name="Ping L.H."/>
            <person name="Anderson J.A."/>
            <person name="Swanstrom R."/>
            <person name="B C.C."/>
            <person name="Cohen M."/>
            <person name="Karim S.S."/>
            <person name="Haynes B."/>
            <person name="Borrow P."/>
            <person name="Perelson A.S."/>
            <person name="Shaw G.M."/>
            <person name="Hahn B.H."/>
            <person name="Williamson C."/>
            <person name="Korber B.T."/>
            <person name="Gao F."/>
            <person name="Self S."/>
            <person name="McMichael A."/>
            <person name="Goonetilleke N."/>
        </authorList>
    </citation>
    <scope>NUCLEOTIDE SEQUENCE</scope>
    <source>
        <strain evidence="31">C.703010159.w12.85dps.gp7</strain>
    </source>
</reference>
<evidence type="ECO:0000256" key="13">
    <source>
        <dbReference type="ARBA" id="ARBA00022723"/>
    </source>
</evidence>
<dbReference type="Gene3D" id="4.10.60.10">
    <property type="entry name" value="Zinc finger, CCHC-type"/>
    <property type="match status" value="1"/>
</dbReference>
<sequence>MGARASVLKGGKLDAWEKIRLRPGGKKKYRLKHLVWASRELEKFALNPGLLETSEGCKQILIQLQPALQTGTEELKSLFNTVATLYCVHKRIEVHDTKEALDKVEEEQNKSQQKTQQAEAADKGKVSQNYPIVQNLQGQMVHQALSPRTLNAWVKVIEEKAFSPEVIPMFTALSEGATPQDLNTMLNTVGGHQAAMQMLKDTINEEAAEWDRMHPVHAGPAAPGQMREPRGSDIAGTTSNLQEQIAWMTSNPPIPVGDIYKRWIILGLNKIVRMYSPVSILDIKQGPKEPFRDYVDRFFKTLRAEQSSQEVKNWMTDTLLIQNANPDCKTILKALGSGASLEEMMTACQGVGGPGHKARVLAEAMSQVNNTSVMMQKSNFKGSRKIVKCFNCGKEGHIARNCRAPRKRGCWKCGKEGHQMKDCTERQANFLGKIWPSHKGRPGNFLQNRPKPTAPPAESFRFEETTPAPKQEQKDREPLTSLKSLFGSDPLSQ</sequence>
<evidence type="ECO:0000256" key="11">
    <source>
        <dbReference type="ARBA" id="ARBA00022637"/>
    </source>
</evidence>
<feature type="domain" description="CCHC-type" evidence="30">
    <location>
        <begin position="410"/>
        <end position="425"/>
    </location>
</feature>
<keyword evidence="20 28" id="KW-0694">RNA-binding</keyword>
<dbReference type="InterPro" id="IPR036875">
    <property type="entry name" value="Znf_CCHC_sf"/>
</dbReference>
<dbReference type="InterPro" id="IPR008916">
    <property type="entry name" value="Retrov_capsid_C"/>
</dbReference>
<keyword evidence="22 28" id="KW-0543">Viral nucleoprotein</keyword>
<dbReference type="Gene3D" id="1.20.5.760">
    <property type="entry name" value="Single helix bin"/>
    <property type="match status" value="1"/>
</dbReference>
<evidence type="ECO:0000256" key="28">
    <source>
        <dbReference type="RuleBase" id="RU004487"/>
    </source>
</evidence>
<dbReference type="GO" id="GO:0055036">
    <property type="term" value="C:virion membrane"/>
    <property type="evidence" value="ECO:0007669"/>
    <property type="project" value="UniProtKB-SubCell"/>
</dbReference>
<dbReference type="GO" id="GO:0075523">
    <property type="term" value="P:viral translational frameshifting"/>
    <property type="evidence" value="ECO:0007669"/>
    <property type="project" value="UniProtKB-KW"/>
</dbReference>
<evidence type="ECO:0000256" key="25">
    <source>
        <dbReference type="ARBA" id="ARBA00023288"/>
    </source>
</evidence>
<keyword evidence="24 28" id="KW-1035">Host cytoplasm</keyword>
<evidence type="ECO:0000256" key="29">
    <source>
        <dbReference type="SAM" id="MobiDB-lite"/>
    </source>
</evidence>
<dbReference type="GO" id="GO:0039702">
    <property type="term" value="P:viral budding via host ESCRT complex"/>
    <property type="evidence" value="ECO:0007669"/>
    <property type="project" value="UniProtKB-KW"/>
</dbReference>
<dbReference type="SUPFAM" id="SSF47943">
    <property type="entry name" value="Retrovirus capsid protein, N-terminal core domain"/>
    <property type="match status" value="1"/>
</dbReference>
<dbReference type="SUPFAM" id="SSF47353">
    <property type="entry name" value="Retrovirus capsid dimerization domain-like"/>
    <property type="match status" value="1"/>
</dbReference>
<dbReference type="GO" id="GO:0005198">
    <property type="term" value="F:structural molecule activity"/>
    <property type="evidence" value="ECO:0007669"/>
    <property type="project" value="InterPro"/>
</dbReference>
<keyword evidence="18 28" id="KW-0946">Virion</keyword>
<dbReference type="InterPro" id="IPR001878">
    <property type="entry name" value="Znf_CCHC"/>
</dbReference>
<keyword evidence="23" id="KW-0472">Membrane</keyword>
<dbReference type="SUPFAM" id="SSF57756">
    <property type="entry name" value="Retrovirus zinc finger-like domains"/>
    <property type="match status" value="1"/>
</dbReference>
<evidence type="ECO:0000256" key="19">
    <source>
        <dbReference type="ARBA" id="ARBA00022870"/>
    </source>
</evidence>
<evidence type="ECO:0000256" key="16">
    <source>
        <dbReference type="ARBA" id="ARBA00022771"/>
    </source>
</evidence>
<evidence type="ECO:0000256" key="22">
    <source>
        <dbReference type="ARBA" id="ARBA00023086"/>
    </source>
</evidence>
<gene>
    <name evidence="31" type="primary">gag</name>
</gene>
<dbReference type="SMART" id="SM00343">
    <property type="entry name" value="ZnF_C2HC"/>
    <property type="match status" value="2"/>
</dbReference>
<evidence type="ECO:0000256" key="7">
    <source>
        <dbReference type="ARBA" id="ARBA00022561"/>
    </source>
</evidence>
<keyword evidence="25" id="KW-0449">Lipoprotein</keyword>
<dbReference type="InterPro" id="IPR008919">
    <property type="entry name" value="Retrov_capsid_N"/>
</dbReference>
<dbReference type="Pfam" id="PF00607">
    <property type="entry name" value="Gag_p24"/>
    <property type="match status" value="1"/>
</dbReference>
<evidence type="ECO:0000256" key="6">
    <source>
        <dbReference type="ARBA" id="ARBA00022553"/>
    </source>
</evidence>
<dbReference type="EMBL" id="JX973701">
    <property type="protein sequence ID" value="AGH00811.1"/>
    <property type="molecule type" value="Genomic_RNA"/>
</dbReference>
<dbReference type="InterPro" id="IPR014817">
    <property type="entry name" value="Gag_p6"/>
</dbReference>
<dbReference type="Gene3D" id="6.10.250.390">
    <property type="match status" value="1"/>
</dbReference>
<evidence type="ECO:0000256" key="23">
    <source>
        <dbReference type="ARBA" id="ARBA00023136"/>
    </source>
</evidence>
<keyword evidence="17 28" id="KW-0862">Zinc</keyword>
<feature type="domain" description="CCHC-type" evidence="30">
    <location>
        <begin position="388"/>
        <end position="403"/>
    </location>
</feature>
<keyword evidence="4" id="KW-1187">Viral budding via the host ESCRT complexes</keyword>
<dbReference type="InterPro" id="IPR010999">
    <property type="entry name" value="Retrovr_matrix"/>
</dbReference>
<comment type="PTM">
    <molecule>Gag-Pol polyprotein</molecule>
    <text evidence="28">Specific enzymatic cleavages by the viral protease yield mature proteins.</text>
</comment>
<dbReference type="PANTHER" id="PTHR40389">
    <property type="entry name" value="ENDOGENOUS RETROVIRUS GROUP K MEMBER 24 GAG POLYPROTEIN-RELATED"/>
    <property type="match status" value="1"/>
</dbReference>
<evidence type="ECO:0000256" key="21">
    <source>
        <dbReference type="ARBA" id="ARBA00023046"/>
    </source>
</evidence>
<evidence type="ECO:0000256" key="3">
    <source>
        <dbReference type="ARBA" id="ARBA00008364"/>
    </source>
</evidence>
<evidence type="ECO:0000313" key="31">
    <source>
        <dbReference type="EMBL" id="AGH00811.1"/>
    </source>
</evidence>
<protein>
    <recommendedName>
        <fullName evidence="28">Gag polyprotein</fullName>
    </recommendedName>
    <component>
        <recommendedName>
            <fullName evidence="28">Matrix protein p17</fullName>
            <shortName evidence="28">MA</shortName>
        </recommendedName>
    </component>
</protein>
<dbReference type="Pfam" id="PF00540">
    <property type="entry name" value="Gag_p17"/>
    <property type="match status" value="1"/>
</dbReference>
<keyword evidence="6" id="KW-0597">Phosphoprotein</keyword>
<keyword evidence="14" id="KW-0677">Repeat</keyword>
<organism evidence="31">
    <name type="scientific">Human immunodeficiency virus type 1</name>
    <name type="common">HIV-1</name>
    <dbReference type="NCBI Taxonomy" id="11676"/>
    <lineage>
        <taxon>Viruses</taxon>
        <taxon>Riboviria</taxon>
        <taxon>Pararnavirae</taxon>
        <taxon>Artverviricota</taxon>
        <taxon>Revtraviricetes</taxon>
        <taxon>Ortervirales</taxon>
        <taxon>Retroviridae</taxon>
        <taxon>Orthoretrovirinae</taxon>
        <taxon>Lentivirus</taxon>
        <taxon>Lentivirus humimdef1</taxon>
    </lineage>
</organism>
<dbReference type="InterPro" id="IPR045345">
    <property type="entry name" value="Gag_p24_C"/>
</dbReference>
<evidence type="ECO:0000256" key="24">
    <source>
        <dbReference type="ARBA" id="ARBA00023200"/>
    </source>
</evidence>
<keyword evidence="5" id="KW-1032">Host cell membrane</keyword>
<evidence type="ECO:0000256" key="2">
    <source>
        <dbReference type="ARBA" id="ARBA00004560"/>
    </source>
</evidence>
<name>M4PDZ5_HV1</name>
<dbReference type="PRINTS" id="PR00234">
    <property type="entry name" value="HIV1MATRIX"/>
</dbReference>
<feature type="region of interest" description="Disordered" evidence="29">
    <location>
        <begin position="435"/>
        <end position="493"/>
    </location>
</feature>
<dbReference type="Pfam" id="PF08705">
    <property type="entry name" value="Gag_p6"/>
    <property type="match status" value="1"/>
</dbReference>
<keyword evidence="12" id="KW-0519">Myristate</keyword>
<dbReference type="GO" id="GO:0003723">
    <property type="term" value="F:RNA binding"/>
    <property type="evidence" value="ECO:0007669"/>
    <property type="project" value="UniProtKB-KW"/>
</dbReference>
<dbReference type="Gene3D" id="1.10.1200.30">
    <property type="match status" value="1"/>
</dbReference>
<evidence type="ECO:0000256" key="4">
    <source>
        <dbReference type="ARBA" id="ARBA00022462"/>
    </source>
</evidence>
<keyword evidence="19" id="KW-1043">Host membrane</keyword>
<dbReference type="Pfam" id="PF00098">
    <property type="entry name" value="zf-CCHC"/>
    <property type="match status" value="2"/>
</dbReference>
<keyword evidence="16 27" id="KW-0863">Zinc-finger</keyword>
<dbReference type="FunFam" id="1.10.375.10:FF:000001">
    <property type="entry name" value="Gag polyprotein"/>
    <property type="match status" value="1"/>
</dbReference>
<dbReference type="GO" id="GO:0019013">
    <property type="term" value="C:viral nucleocapsid"/>
    <property type="evidence" value="ECO:0007669"/>
    <property type="project" value="UniProtKB-KW"/>
</dbReference>
<dbReference type="PROSITE" id="PS50158">
    <property type="entry name" value="ZF_CCHC"/>
    <property type="match status" value="2"/>
</dbReference>
<dbReference type="GO" id="GO:0020002">
    <property type="term" value="C:host cell plasma membrane"/>
    <property type="evidence" value="ECO:0007669"/>
    <property type="project" value="UniProtKB-SubCell"/>
</dbReference>
<feature type="region of interest" description="Disordered" evidence="29">
    <location>
        <begin position="103"/>
        <end position="126"/>
    </location>
</feature>
<dbReference type="Gene3D" id="1.10.375.10">
    <property type="entry name" value="Human Immunodeficiency Virus Type 1 Capsid Protein"/>
    <property type="match status" value="1"/>
</dbReference>
<keyword evidence="7 28" id="KW-0167">Capsid protein</keyword>
<evidence type="ECO:0000256" key="1">
    <source>
        <dbReference type="ARBA" id="ARBA00004425"/>
    </source>
</evidence>
<evidence type="ECO:0000256" key="26">
    <source>
        <dbReference type="ARBA" id="ARBA00037826"/>
    </source>
</evidence>
<dbReference type="FunFam" id="4.10.60.10:FF:000001">
    <property type="entry name" value="Gag polyprotein"/>
    <property type="match status" value="1"/>
</dbReference>
<dbReference type="InterPro" id="IPR012344">
    <property type="entry name" value="Matrix_HIV/RSV_N"/>
</dbReference>
<dbReference type="Gene3D" id="1.10.150.90">
    <property type="entry name" value="Immunodeficiency lentiviruses, gag gene matrix protein p17"/>
    <property type="match status" value="1"/>
</dbReference>
<comment type="subcellular location">
    <molecule>Matrix protein p17</molecule>
    <subcellularLocation>
        <location evidence="28">Virion membrane</location>
        <topology evidence="28">Lipid-anchor</topology>
    </subcellularLocation>
    <subcellularLocation>
        <location evidence="28">Host nucleus</location>
    </subcellularLocation>
    <subcellularLocation>
        <location evidence="28">Host cytoplasm</location>
    </subcellularLocation>
</comment>
<evidence type="ECO:0000256" key="18">
    <source>
        <dbReference type="ARBA" id="ARBA00022844"/>
    </source>
</evidence>
<dbReference type="InterPro" id="IPR050195">
    <property type="entry name" value="Primate_lentivir_Gag_pol-like"/>
</dbReference>
<evidence type="ECO:0000256" key="15">
    <source>
        <dbReference type="ARBA" id="ARBA00022758"/>
    </source>
</evidence>
<keyword evidence="10" id="KW-1188">Viral release from host cell</keyword>
<evidence type="ECO:0000256" key="9">
    <source>
        <dbReference type="ARBA" id="ARBA00022581"/>
    </source>
</evidence>
<dbReference type="GO" id="GO:0042025">
    <property type="term" value="C:host cell nucleus"/>
    <property type="evidence" value="ECO:0007669"/>
    <property type="project" value="UniProtKB-SubCell"/>
</dbReference>
<dbReference type="Pfam" id="PF19317">
    <property type="entry name" value="Gag_p24_C"/>
    <property type="match status" value="1"/>
</dbReference>
<accession>M4PDZ5</accession>
<dbReference type="GO" id="GO:0008270">
    <property type="term" value="F:zinc ion binding"/>
    <property type="evidence" value="ECO:0007669"/>
    <property type="project" value="UniProtKB-KW"/>
</dbReference>
<proteinExistence type="inferred from homology"/>
<keyword evidence="8 28" id="KW-1048">Host nucleus</keyword>
<reference evidence="31" key="1">
    <citation type="submission" date="2012-10" db="EMBL/GenBank/DDBJ databases">
        <authorList>
            <person name="Liu M."/>
            <person name="Hawkins N."/>
            <person name="Ritchie A."/>
            <person name="Ganusov V."/>
            <person name="Whale V."/>
            <person name="Brackenridge S."/>
            <person name="Li H."/>
            <person name="Pavliceck J."/>
            <person name="Cai F."/>
            <person name="Abrahams M.-R."/>
            <person name="Treurnicht F."/>
            <person name="Hraber P."/>
            <person name="Riou C."/>
            <person name="Gray C."/>
            <person name="Ferrari G."/>
            <person name="Tanner R."/>
            <person name="Ping L.-H."/>
            <person name="Anderson J."/>
            <person name="Swanstrom R."/>
            <person name="Cohen M."/>
            <person name="Abdool Karim S."/>
            <person name="Haynes B."/>
            <person name="Borrow P."/>
            <person name="Perelson A."/>
            <person name="Shaw G."/>
            <person name="Hahn B."/>
            <person name="Williamson C."/>
            <person name="Korber B."/>
            <person name="Gao F."/>
            <person name="Self S."/>
            <person name="McMichael A."/>
            <person name="Goonetilleke N."/>
        </authorList>
    </citation>
    <scope>NUCLEOTIDE SEQUENCE</scope>
    <source>
        <strain evidence="31">C.703010159.w12.85dps.gp7</strain>
    </source>
</reference>
<organismHost>
    <name type="scientific">Homo sapiens</name>
    <name type="common">Human</name>
    <dbReference type="NCBI Taxonomy" id="9606"/>
</organismHost>
<evidence type="ECO:0000256" key="17">
    <source>
        <dbReference type="ARBA" id="ARBA00022833"/>
    </source>
</evidence>
<comment type="subcellular location">
    <subcellularLocation>
        <location evidence="1">Host cell membrane</location>
        <topology evidence="1">Lipid-anchor</topology>
    </subcellularLocation>
    <subcellularLocation>
        <location evidence="2">Host endosome</location>
        <location evidence="2">Host multivesicular body</location>
    </subcellularLocation>
    <subcellularLocation>
        <location evidence="26">Virion membrane</location>
        <topology evidence="26">Lipid-anchor</topology>
    </subcellularLocation>
    <subcellularLocation>
        <location evidence="28">Virion</location>
    </subcellularLocation>
    <subcellularLocation>
        <location evidence="28">Host cytoplasm</location>
    </subcellularLocation>
    <subcellularLocation>
        <location evidence="28">Host nucleus</location>
    </subcellularLocation>
</comment>
<evidence type="ECO:0000259" key="30">
    <source>
        <dbReference type="PROSITE" id="PS50158"/>
    </source>
</evidence>
<comment type="similarity">
    <text evidence="3">Belongs to the primate lentivirus group gag polyprotein family.</text>
</comment>
<keyword evidence="11" id="KW-1198">Viral budding</keyword>
<dbReference type="InterPro" id="IPR000071">
    <property type="entry name" value="Lentvrl_matrix_N"/>
</dbReference>
<dbReference type="GO" id="GO:0072494">
    <property type="term" value="C:host multivesicular body"/>
    <property type="evidence" value="ECO:0007669"/>
    <property type="project" value="UniProtKB-SubCell"/>
</dbReference>
<evidence type="ECO:0000256" key="5">
    <source>
        <dbReference type="ARBA" id="ARBA00022511"/>
    </source>
</evidence>
<dbReference type="FunFam" id="1.10.1200.30:FF:000001">
    <property type="entry name" value="Gag polyprotein"/>
    <property type="match status" value="1"/>
</dbReference>
<evidence type="ECO:0000256" key="20">
    <source>
        <dbReference type="ARBA" id="ARBA00022884"/>
    </source>
</evidence>
<evidence type="ECO:0000256" key="14">
    <source>
        <dbReference type="ARBA" id="ARBA00022737"/>
    </source>
</evidence>
<evidence type="ECO:0000256" key="10">
    <source>
        <dbReference type="ARBA" id="ARBA00022612"/>
    </source>
</evidence>
<dbReference type="SUPFAM" id="SSF47836">
    <property type="entry name" value="Retroviral matrix proteins"/>
    <property type="match status" value="1"/>
</dbReference>
<keyword evidence="21" id="KW-1039">Host endosome</keyword>
<keyword evidence="13 28" id="KW-0479">Metal-binding</keyword>
<evidence type="ECO:0000256" key="27">
    <source>
        <dbReference type="PROSITE-ProRule" id="PRU00047"/>
    </source>
</evidence>
<dbReference type="PANTHER" id="PTHR40389:SF4">
    <property type="match status" value="1"/>
</dbReference>
<evidence type="ECO:0000256" key="8">
    <source>
        <dbReference type="ARBA" id="ARBA00022562"/>
    </source>
</evidence>